<evidence type="ECO:0000313" key="1">
    <source>
        <dbReference type="EMBL" id="SAM84246.1"/>
    </source>
</evidence>
<gene>
    <name evidence="1" type="ORF">UBRO_20820</name>
</gene>
<reference evidence="2" key="1">
    <citation type="submission" date="2016-04" db="EMBL/GenBank/DDBJ databases">
        <authorList>
            <person name="Guldener U."/>
            <person name="Guldener U."/>
        </authorList>
    </citation>
    <scope>NUCLEOTIDE SEQUENCE [LARGE SCALE GENOMIC DNA]</scope>
    <source>
        <strain evidence="2">UB2112</strain>
    </source>
</reference>
<organism evidence="1 2">
    <name type="scientific">Ustilago bromivora</name>
    <dbReference type="NCBI Taxonomy" id="307758"/>
    <lineage>
        <taxon>Eukaryota</taxon>
        <taxon>Fungi</taxon>
        <taxon>Dikarya</taxon>
        <taxon>Basidiomycota</taxon>
        <taxon>Ustilaginomycotina</taxon>
        <taxon>Ustilaginomycetes</taxon>
        <taxon>Ustilaginales</taxon>
        <taxon>Ustilaginaceae</taxon>
        <taxon>Ustilago</taxon>
    </lineage>
</organism>
<protein>
    <submittedName>
        <fullName evidence="1">Uncharacterized protein</fullName>
    </submittedName>
</protein>
<dbReference type="AlphaFoldDB" id="A0A1K0H8G9"/>
<dbReference type="Proteomes" id="UP000179920">
    <property type="component" value="Chromosome XIII"/>
</dbReference>
<dbReference type="EMBL" id="LT558129">
    <property type="protein sequence ID" value="SAM84246.1"/>
    <property type="molecule type" value="Genomic_DNA"/>
</dbReference>
<evidence type="ECO:0000313" key="2">
    <source>
        <dbReference type="Proteomes" id="UP000179920"/>
    </source>
</evidence>
<accession>A0A1K0H8G9</accession>
<proteinExistence type="predicted"/>
<name>A0A1K0H8G9_9BASI</name>
<sequence length="213" mass="24587">MRNPKKVSVHAWQRQLHEKLSVIPFVCDILDHKTMTFTDMDSLLHSIIMGSFSPQLQAEYFLEQGDKPIKIAVNLFNWAIEKCTIHSDSKEYELLKATYTLRWDQVGSQAYDFFTKWETHVFELHAYMTKPWTLAHRYKALKHALPSNKNALFNSIFVLYKTLIEEHTTSSVANILHKCYKLAADSAPVCFTNTIDNVDLSALRTATCQQSRA</sequence>